<comment type="caution">
    <text evidence="2">The sequence shown here is derived from an EMBL/GenBank/DDBJ whole genome shotgun (WGS) entry which is preliminary data.</text>
</comment>
<dbReference type="Pfam" id="PF09347">
    <property type="entry name" value="DUF1989"/>
    <property type="match status" value="1"/>
</dbReference>
<accession>A0ABY2QCC6</accession>
<dbReference type="EMBL" id="SSNY01000001">
    <property type="protein sequence ID" value="THF59760.1"/>
    <property type="molecule type" value="Genomic_DNA"/>
</dbReference>
<dbReference type="RefSeq" id="WP_136353255.1">
    <property type="nucleotide sequence ID" value="NZ_SSNY01000001.1"/>
</dbReference>
<feature type="domain" description="DUF1989" evidence="1">
    <location>
        <begin position="8"/>
        <end position="171"/>
    </location>
</feature>
<sequence>MQETERTVIPPQSGHAFRLAKGQQLRITDPKGAQVADLWAFSTDGNLDWLSASQTRDIIERLFPTVGESFYGMSGEKLLTLVEDASPGPHDMLFPACNPALYRRAGFEDHPSCAANLHKALTEAGVSFPFTPDPVDFFQNSLPAADGTLVVAASINPPGAYVRLRAERDLLVIVTACSVDHHPTNGDACTEIEVEVLAAED</sequence>
<name>A0ABY2QCC6_9HYPH</name>
<evidence type="ECO:0000313" key="3">
    <source>
        <dbReference type="Proteomes" id="UP000306441"/>
    </source>
</evidence>
<keyword evidence="3" id="KW-1185">Reference proteome</keyword>
<evidence type="ECO:0000313" key="2">
    <source>
        <dbReference type="EMBL" id="THF59760.1"/>
    </source>
</evidence>
<dbReference type="InterPro" id="IPR018959">
    <property type="entry name" value="DUF1989"/>
</dbReference>
<dbReference type="Proteomes" id="UP000306441">
    <property type="component" value="Unassembled WGS sequence"/>
</dbReference>
<dbReference type="PANTHER" id="PTHR31527:SF0">
    <property type="entry name" value="RE64534P"/>
    <property type="match status" value="1"/>
</dbReference>
<protein>
    <submittedName>
        <fullName evidence="2">Urea carboxylase-associated family protein</fullName>
    </submittedName>
</protein>
<dbReference type="PANTHER" id="PTHR31527">
    <property type="entry name" value="RE64534P"/>
    <property type="match status" value="1"/>
</dbReference>
<reference evidence="2 3" key="1">
    <citation type="submission" date="2019-04" db="EMBL/GenBank/DDBJ databases">
        <title>Mesorhizobium composti sp. nov., isolated from compost.</title>
        <authorList>
            <person name="Lin S.-Y."/>
            <person name="Hameed A."/>
            <person name="Hsieh Y.-T."/>
            <person name="Young C.-C."/>
        </authorList>
    </citation>
    <scope>NUCLEOTIDE SEQUENCE [LARGE SCALE GENOMIC DNA]</scope>
    <source>
        <strain evidence="2 3">CC-YTH430</strain>
    </source>
</reference>
<evidence type="ECO:0000259" key="1">
    <source>
        <dbReference type="Pfam" id="PF09347"/>
    </source>
</evidence>
<organism evidence="2 3">
    <name type="scientific">Ollibium composti</name>
    <dbReference type="NCBI Taxonomy" id="2675109"/>
    <lineage>
        <taxon>Bacteria</taxon>
        <taxon>Pseudomonadati</taxon>
        <taxon>Pseudomonadota</taxon>
        <taxon>Alphaproteobacteria</taxon>
        <taxon>Hyphomicrobiales</taxon>
        <taxon>Phyllobacteriaceae</taxon>
        <taxon>Ollibium</taxon>
    </lineage>
</organism>
<proteinExistence type="predicted"/>
<gene>
    <name evidence="2" type="ORF">E6C48_01510</name>
</gene>